<evidence type="ECO:0000313" key="1">
    <source>
        <dbReference type="EMBL" id="ADD68998.1"/>
    </source>
</evidence>
<gene>
    <name evidence="1" type="ordered locus">Dacet_2236</name>
</gene>
<dbReference type="EMBL" id="CP001968">
    <property type="protein sequence ID" value="ADD68998.1"/>
    <property type="molecule type" value="Genomic_DNA"/>
</dbReference>
<dbReference type="KEGG" id="dap:Dacet_2236"/>
<dbReference type="HOGENOM" id="CLU_2011535_0_0_0"/>
<dbReference type="Proteomes" id="UP000002012">
    <property type="component" value="Chromosome"/>
</dbReference>
<name>D4H2X5_DENA2</name>
<keyword evidence="2" id="KW-1185">Reference proteome</keyword>
<dbReference type="RefSeq" id="WP_013011501.1">
    <property type="nucleotide sequence ID" value="NC_013943.1"/>
</dbReference>
<proteinExistence type="predicted"/>
<protein>
    <submittedName>
        <fullName evidence="1">Uncharacterized protein</fullName>
    </submittedName>
</protein>
<evidence type="ECO:0000313" key="2">
    <source>
        <dbReference type="Proteomes" id="UP000002012"/>
    </source>
</evidence>
<dbReference type="InParanoid" id="D4H2X5"/>
<dbReference type="AlphaFoldDB" id="D4H2X5"/>
<accession>D4H2X5</accession>
<dbReference type="PaxDb" id="522772-Dacet_2236"/>
<organism evidence="1 2">
    <name type="scientific">Denitrovibrio acetiphilus (strain DSM 12809 / NBRC 114555 / N2460)</name>
    <dbReference type="NCBI Taxonomy" id="522772"/>
    <lineage>
        <taxon>Bacteria</taxon>
        <taxon>Pseudomonadati</taxon>
        <taxon>Deferribacterota</taxon>
        <taxon>Deferribacteres</taxon>
        <taxon>Deferribacterales</taxon>
        <taxon>Geovibrionaceae</taxon>
        <taxon>Denitrovibrio</taxon>
    </lineage>
</organism>
<sequence length="123" mass="13249">MKTASQIKDKIVSALAGCGVFDTVLSPSDDKKGTIIMREPSAAVYYSGWGTSDDNGVRLITHNYNIYMKFLMIGVNDTADDAELVIDALNILEPSSLTQTKESGGDKRTAMYLIKAGFSGCKS</sequence>
<dbReference type="STRING" id="522772.Dacet_2236"/>
<reference evidence="1 2" key="1">
    <citation type="journal article" date="2010" name="Stand. Genomic Sci.">
        <title>Complete genome sequence of Denitrovibrio acetiphilus type strain (N2460).</title>
        <authorList>
            <person name="Kiss H."/>
            <person name="Lang E."/>
            <person name="Lapidus A."/>
            <person name="Copeland A."/>
            <person name="Nolan M."/>
            <person name="Glavina Del Rio T."/>
            <person name="Chen F."/>
            <person name="Lucas S."/>
            <person name="Tice H."/>
            <person name="Cheng J.F."/>
            <person name="Han C."/>
            <person name="Goodwin L."/>
            <person name="Pitluck S."/>
            <person name="Liolios K."/>
            <person name="Pati A."/>
            <person name="Ivanova N."/>
            <person name="Mavromatis K."/>
            <person name="Chen A."/>
            <person name="Palaniappan K."/>
            <person name="Land M."/>
            <person name="Hauser L."/>
            <person name="Chang Y.J."/>
            <person name="Jeffries C.D."/>
            <person name="Detter J.C."/>
            <person name="Brettin T."/>
            <person name="Spring S."/>
            <person name="Rohde M."/>
            <person name="Goker M."/>
            <person name="Woyke T."/>
            <person name="Bristow J."/>
            <person name="Eisen J.A."/>
            <person name="Markowitz V."/>
            <person name="Hugenholtz P."/>
            <person name="Kyrpides N.C."/>
            <person name="Klenk H.P."/>
        </authorList>
    </citation>
    <scope>NUCLEOTIDE SEQUENCE [LARGE SCALE GENOMIC DNA]</scope>
    <source>
        <strain evidence="2">DSM 12809 / NBRC 114555 / N2460</strain>
    </source>
</reference>